<feature type="transmembrane region" description="Helical" evidence="2">
    <location>
        <begin position="160"/>
        <end position="182"/>
    </location>
</feature>
<dbReference type="AlphaFoldDB" id="A0A375I4M7"/>
<proteinExistence type="predicted"/>
<evidence type="ECO:0000256" key="1">
    <source>
        <dbReference type="SAM" id="MobiDB-lite"/>
    </source>
</evidence>
<dbReference type="OrthoDB" id="3731427at2"/>
<dbReference type="RefSeq" id="WP_119715469.1">
    <property type="nucleotide sequence ID" value="NZ_OMOH01000004.1"/>
</dbReference>
<reference evidence="4" key="1">
    <citation type="submission" date="2018-02" db="EMBL/GenBank/DDBJ databases">
        <authorList>
            <person name="Hornung B."/>
        </authorList>
    </citation>
    <scope>NUCLEOTIDE SEQUENCE [LARGE SCALE GENOMIC DNA]</scope>
</reference>
<feature type="transmembrane region" description="Helical" evidence="2">
    <location>
        <begin position="109"/>
        <end position="132"/>
    </location>
</feature>
<organism evidence="3 4">
    <name type="scientific">Propionibacterium ruminifibrarum</name>
    <dbReference type="NCBI Taxonomy" id="1962131"/>
    <lineage>
        <taxon>Bacteria</taxon>
        <taxon>Bacillati</taxon>
        <taxon>Actinomycetota</taxon>
        <taxon>Actinomycetes</taxon>
        <taxon>Propionibacteriales</taxon>
        <taxon>Propionibacteriaceae</taxon>
        <taxon>Propionibacterium</taxon>
    </lineage>
</organism>
<keyword evidence="2" id="KW-0472">Membrane</keyword>
<evidence type="ECO:0000256" key="2">
    <source>
        <dbReference type="SAM" id="Phobius"/>
    </source>
</evidence>
<evidence type="ECO:0000313" key="3">
    <source>
        <dbReference type="EMBL" id="SPF68305.1"/>
    </source>
</evidence>
<keyword evidence="2" id="KW-0812">Transmembrane</keyword>
<feature type="transmembrane region" description="Helical" evidence="2">
    <location>
        <begin position="194"/>
        <end position="220"/>
    </location>
</feature>
<dbReference type="EMBL" id="OMOH01000004">
    <property type="protein sequence ID" value="SPF68305.1"/>
    <property type="molecule type" value="Genomic_DNA"/>
</dbReference>
<accession>A0A375I4M7</accession>
<keyword evidence="4" id="KW-1185">Reference proteome</keyword>
<gene>
    <name evidence="3" type="ORF">PROPJV5_1248</name>
</gene>
<sequence>MSSDPSAQGVPPSEQDPASGARRVGEARAPLDESTRPNRRALPGEVTPATGGGAEAQVASAADPAGPGEWQGIGQAPAHRVETLPPLEEMHHGVPVSPRTGEPRRTGPLVALQCFLYAAATASGLGYALYWWRAMHVENFDRSAWIIGLLDPRPGSAGSIVLVIVLALLVIVMVGAPSVAAYQAWTGERFAQKLALVALGVAFLGALLNPLACAAVPLAAAGVALSRTSGVTSYFDAWEALRAPVRETETAGRNVFYGRLPRFQ</sequence>
<name>A0A375I4M7_9ACTN</name>
<dbReference type="Proteomes" id="UP000265962">
    <property type="component" value="Unassembled WGS sequence"/>
</dbReference>
<protein>
    <submittedName>
        <fullName evidence="3">Uncharacterized protein</fullName>
    </submittedName>
</protein>
<evidence type="ECO:0000313" key="4">
    <source>
        <dbReference type="Proteomes" id="UP000265962"/>
    </source>
</evidence>
<feature type="region of interest" description="Disordered" evidence="1">
    <location>
        <begin position="1"/>
        <end position="73"/>
    </location>
</feature>
<keyword evidence="2" id="KW-1133">Transmembrane helix</keyword>
<feature type="compositionally biased region" description="Basic and acidic residues" evidence="1">
    <location>
        <begin position="23"/>
        <end position="36"/>
    </location>
</feature>